<dbReference type="Gene3D" id="2.60.40.150">
    <property type="entry name" value="C2 domain"/>
    <property type="match status" value="1"/>
</dbReference>
<dbReference type="Pfam" id="PF00387">
    <property type="entry name" value="PI-PLC-Y"/>
    <property type="match status" value="1"/>
</dbReference>
<feature type="coiled-coil region" evidence="7">
    <location>
        <begin position="523"/>
        <end position="550"/>
    </location>
</feature>
<dbReference type="EC" id="3.1.4.11" evidence="1 6"/>
<evidence type="ECO:0000256" key="1">
    <source>
        <dbReference type="ARBA" id="ARBA00012368"/>
    </source>
</evidence>
<dbReference type="PANTHER" id="PTHR10336">
    <property type="entry name" value="PHOSPHOINOSITIDE-SPECIFIC PHOSPHOLIPASE C FAMILY PROTEIN"/>
    <property type="match status" value="1"/>
</dbReference>
<dbReference type="CDD" id="cd00275">
    <property type="entry name" value="C2_PLC_like"/>
    <property type="match status" value="1"/>
</dbReference>
<feature type="compositionally biased region" description="Basic and acidic residues" evidence="8">
    <location>
        <begin position="415"/>
        <end position="436"/>
    </location>
</feature>
<dbReference type="GO" id="GO:0004435">
    <property type="term" value="F:phosphatidylinositol-4,5-bisphosphate phospholipase C activity"/>
    <property type="evidence" value="ECO:0007669"/>
    <property type="project" value="UniProtKB-EC"/>
</dbReference>
<dbReference type="InterPro" id="IPR000008">
    <property type="entry name" value="C2_dom"/>
</dbReference>
<feature type="compositionally biased region" description="Polar residues" evidence="8">
    <location>
        <begin position="348"/>
        <end position="357"/>
    </location>
</feature>
<keyword evidence="7" id="KW-0175">Coiled coil</keyword>
<evidence type="ECO:0000256" key="6">
    <source>
        <dbReference type="RuleBase" id="RU361133"/>
    </source>
</evidence>
<dbReference type="InterPro" id="IPR001711">
    <property type="entry name" value="PLipase_C_Pinositol-sp_Y"/>
</dbReference>
<dbReference type="SMART" id="SM00239">
    <property type="entry name" value="C2"/>
    <property type="match status" value="1"/>
</dbReference>
<dbReference type="GO" id="GO:0051209">
    <property type="term" value="P:release of sequestered calcium ion into cytosol"/>
    <property type="evidence" value="ECO:0007669"/>
    <property type="project" value="TreeGrafter"/>
</dbReference>
<dbReference type="InterPro" id="IPR001192">
    <property type="entry name" value="PI-PLC_fam"/>
</dbReference>
<dbReference type="Gene3D" id="1.20.1230.10">
    <property type="entry name" value="Phospholipase C beta, distal C-terminal domain"/>
    <property type="match status" value="2"/>
</dbReference>
<dbReference type="Proteomes" id="UP000326759">
    <property type="component" value="Unassembled WGS sequence"/>
</dbReference>
<dbReference type="EMBL" id="SEYY01001632">
    <property type="protein sequence ID" value="KAB7505190.1"/>
    <property type="molecule type" value="Genomic_DNA"/>
</dbReference>
<dbReference type="InterPro" id="IPR035892">
    <property type="entry name" value="C2_domain_sf"/>
</dbReference>
<dbReference type="AlphaFoldDB" id="A0A5N5TIZ1"/>
<dbReference type="InterPro" id="IPR017946">
    <property type="entry name" value="PLC-like_Pdiesterase_TIM-brl"/>
</dbReference>
<evidence type="ECO:0000256" key="8">
    <source>
        <dbReference type="SAM" id="MobiDB-lite"/>
    </source>
</evidence>
<feature type="domain" description="PI-PLC Y-box" evidence="10">
    <location>
        <begin position="21"/>
        <end position="117"/>
    </location>
</feature>
<dbReference type="GO" id="GO:0007186">
    <property type="term" value="P:G protein-coupled receptor signaling pathway"/>
    <property type="evidence" value="ECO:0007669"/>
    <property type="project" value="TreeGrafter"/>
</dbReference>
<feature type="domain" description="C2" evidence="9">
    <location>
        <begin position="117"/>
        <end position="242"/>
    </location>
</feature>
<name>A0A5N5TIZ1_9CRUS</name>
<feature type="compositionally biased region" description="Polar residues" evidence="8">
    <location>
        <begin position="307"/>
        <end position="316"/>
    </location>
</feature>
<accession>A0A5N5TIZ1</accession>
<comment type="caution">
    <text evidence="11">The sequence shown here is derived from an EMBL/GenBank/DDBJ whole genome shotgun (WGS) entry which is preliminary data.</text>
</comment>
<organism evidence="11 12">
    <name type="scientific">Armadillidium nasatum</name>
    <dbReference type="NCBI Taxonomy" id="96803"/>
    <lineage>
        <taxon>Eukaryota</taxon>
        <taxon>Metazoa</taxon>
        <taxon>Ecdysozoa</taxon>
        <taxon>Arthropoda</taxon>
        <taxon>Crustacea</taxon>
        <taxon>Multicrustacea</taxon>
        <taxon>Malacostraca</taxon>
        <taxon>Eumalacostraca</taxon>
        <taxon>Peracarida</taxon>
        <taxon>Isopoda</taxon>
        <taxon>Oniscidea</taxon>
        <taxon>Crinocheta</taxon>
        <taxon>Armadillidiidae</taxon>
        <taxon>Armadillidium</taxon>
    </lineage>
</organism>
<evidence type="ECO:0000256" key="4">
    <source>
        <dbReference type="ARBA" id="ARBA00023098"/>
    </source>
</evidence>
<dbReference type="PROSITE" id="PS50008">
    <property type="entry name" value="PIPLC_Y_DOMAIN"/>
    <property type="match status" value="1"/>
</dbReference>
<keyword evidence="4 6" id="KW-0443">Lipid metabolism</keyword>
<dbReference type="PRINTS" id="PR00390">
    <property type="entry name" value="PHPHLIPASEC"/>
</dbReference>
<evidence type="ECO:0000313" key="11">
    <source>
        <dbReference type="EMBL" id="KAB7505190.1"/>
    </source>
</evidence>
<dbReference type="FunFam" id="2.60.40.150:FF:000008">
    <property type="entry name" value="1-phosphatidylinositol 4,5-bisphosphate phosphodiesterase"/>
    <property type="match status" value="1"/>
</dbReference>
<dbReference type="SUPFAM" id="SSF69989">
    <property type="entry name" value="C-terminal domain of PLC-beta"/>
    <property type="match status" value="1"/>
</dbReference>
<gene>
    <name evidence="11" type="primary">Plc21C</name>
    <name evidence="11" type="ORF">Anas_02514</name>
</gene>
<feature type="region of interest" description="Disordered" evidence="8">
    <location>
        <begin position="415"/>
        <end position="470"/>
    </location>
</feature>
<comment type="catalytic activity">
    <reaction evidence="6">
        <text>a 1,2-diacyl-sn-glycero-3-phospho-(1D-myo-inositol-4,5-bisphosphate) + H2O = 1D-myo-inositol 1,4,5-trisphosphate + a 1,2-diacyl-sn-glycerol + H(+)</text>
        <dbReference type="Rhea" id="RHEA:33179"/>
        <dbReference type="ChEBI" id="CHEBI:15377"/>
        <dbReference type="ChEBI" id="CHEBI:15378"/>
        <dbReference type="ChEBI" id="CHEBI:17815"/>
        <dbReference type="ChEBI" id="CHEBI:58456"/>
        <dbReference type="ChEBI" id="CHEBI:203600"/>
        <dbReference type="EC" id="3.1.4.11"/>
    </reaction>
</comment>
<dbReference type="GO" id="GO:0046488">
    <property type="term" value="P:phosphatidylinositol metabolic process"/>
    <property type="evidence" value="ECO:0007669"/>
    <property type="project" value="TreeGrafter"/>
</dbReference>
<evidence type="ECO:0000259" key="10">
    <source>
        <dbReference type="PROSITE" id="PS50008"/>
    </source>
</evidence>
<keyword evidence="2 6" id="KW-0378">Hydrolase</keyword>
<keyword evidence="3 6" id="KW-0442">Lipid degradation</keyword>
<dbReference type="GO" id="GO:0048015">
    <property type="term" value="P:phosphatidylinositol-mediated signaling"/>
    <property type="evidence" value="ECO:0007669"/>
    <property type="project" value="TreeGrafter"/>
</dbReference>
<evidence type="ECO:0000256" key="2">
    <source>
        <dbReference type="ARBA" id="ARBA00022801"/>
    </source>
</evidence>
<dbReference type="InterPro" id="IPR042531">
    <property type="entry name" value="PLC-beta_C_sf"/>
</dbReference>
<evidence type="ECO:0000256" key="3">
    <source>
        <dbReference type="ARBA" id="ARBA00022963"/>
    </source>
</evidence>
<feature type="region of interest" description="Disordered" evidence="8">
    <location>
        <begin position="291"/>
        <end position="365"/>
    </location>
</feature>
<protein>
    <recommendedName>
        <fullName evidence="1 6">Phosphoinositide phospholipase C</fullName>
        <ecNumber evidence="1 6">3.1.4.11</ecNumber>
    </recommendedName>
</protein>
<dbReference type="PROSITE" id="PS50004">
    <property type="entry name" value="C2"/>
    <property type="match status" value="1"/>
</dbReference>
<proteinExistence type="predicted"/>
<dbReference type="Gene3D" id="3.20.20.190">
    <property type="entry name" value="Phosphatidylinositol (PI) phosphodiesterase"/>
    <property type="match status" value="1"/>
</dbReference>
<keyword evidence="5" id="KW-0807">Transducer</keyword>
<feature type="compositionally biased region" description="Basic and acidic residues" evidence="8">
    <location>
        <begin position="452"/>
        <end position="470"/>
    </location>
</feature>
<sequence>MIIINVLTREIASTQKSILRKRGKSYEMSSFVENQSLSLLKEQPVEFVNYNKRQLSRVYPKGTRVDSSNFLPHQFWNAGCQLVALNYQTLDLPMQLNLGIFEYNSRSGYLLKPDFMRRPDRRFDPFAESTVDGIIAGTISVRVISGQFLSDKRSGCYVEVEMYGLPTDTVRKRFRTRTIPNNTMNPAWEEEPFVVLPEMATVRIAAYEENSKSILGHRVLPLVGLRPGYKHICLRNEKGQTLGLATLFVHIKVGDYVPDGLSDFAEALANPIKYQNEIEKRSHQLEVFEDDDEKGEDGGSNGPPCHTQPSLNNQPDRPTPEPSSGLPGSRKSEGNTSTSKPDTPPARRQNSICQKPTITAKGSEERATVIDLPPLALETVEIKAEDLDKLWELKSVKEKRKKIEKELKEVEQKMERKRQSLLQDLEKSKGRLEKSHSKLVKKISMKSSSDGSQKKRCGEISSHEEEHEARLQELKDTYKSSLVRLHQEQLLQEKRIQEENHEPKREVCQDLVTKGTQDRQRLIEIYERKKTDLEKQHEDIRQKYKEEKLKAFENIQKTYEEKKYLKIYKRREDKV</sequence>
<evidence type="ECO:0000256" key="7">
    <source>
        <dbReference type="SAM" id="Coils"/>
    </source>
</evidence>
<evidence type="ECO:0000313" key="12">
    <source>
        <dbReference type="Proteomes" id="UP000326759"/>
    </source>
</evidence>
<dbReference type="PANTHER" id="PTHR10336:SF149">
    <property type="entry name" value="1-PHOSPHATIDYLINOSITOL 4,5-BISPHOSPHATE PHOSPHODIESTERASE CLASSES I AND II"/>
    <property type="match status" value="1"/>
</dbReference>
<evidence type="ECO:0000259" key="9">
    <source>
        <dbReference type="PROSITE" id="PS50004"/>
    </source>
</evidence>
<evidence type="ECO:0000256" key="5">
    <source>
        <dbReference type="ARBA" id="ARBA00023224"/>
    </source>
</evidence>
<dbReference type="GO" id="GO:0005737">
    <property type="term" value="C:cytoplasm"/>
    <property type="evidence" value="ECO:0007669"/>
    <property type="project" value="TreeGrafter"/>
</dbReference>
<dbReference type="GO" id="GO:0016042">
    <property type="term" value="P:lipid catabolic process"/>
    <property type="evidence" value="ECO:0007669"/>
    <property type="project" value="UniProtKB-KW"/>
</dbReference>
<dbReference type="OrthoDB" id="269822at2759"/>
<dbReference type="SMART" id="SM00149">
    <property type="entry name" value="PLCYc"/>
    <property type="match status" value="1"/>
</dbReference>
<keyword evidence="12" id="KW-1185">Reference proteome</keyword>
<reference evidence="11 12" key="1">
    <citation type="journal article" date="2019" name="PLoS Biol.">
        <title>Sex chromosomes control vertical transmission of feminizing Wolbachia symbionts in an isopod.</title>
        <authorList>
            <person name="Becking T."/>
            <person name="Chebbi M.A."/>
            <person name="Giraud I."/>
            <person name="Moumen B."/>
            <person name="Laverre T."/>
            <person name="Caubet Y."/>
            <person name="Peccoud J."/>
            <person name="Gilbert C."/>
            <person name="Cordaux R."/>
        </authorList>
    </citation>
    <scope>NUCLEOTIDE SEQUENCE [LARGE SCALE GENOMIC DNA]</scope>
    <source>
        <strain evidence="11">ANa2</strain>
        <tissue evidence="11">Whole body excluding digestive tract and cuticle</tissue>
    </source>
</reference>
<dbReference type="Pfam" id="PF00168">
    <property type="entry name" value="C2"/>
    <property type="match status" value="1"/>
</dbReference>
<dbReference type="SUPFAM" id="SSF51695">
    <property type="entry name" value="PLC-like phosphodiesterases"/>
    <property type="match status" value="1"/>
</dbReference>
<dbReference type="SUPFAM" id="SSF49562">
    <property type="entry name" value="C2 domain (Calcium/lipid-binding domain, CaLB)"/>
    <property type="match status" value="1"/>
</dbReference>